<feature type="transmembrane region" description="Helical" evidence="7">
    <location>
        <begin position="78"/>
        <end position="104"/>
    </location>
</feature>
<comment type="similarity">
    <text evidence="7">Belongs to the binding-protein-dependent transport system permease family.</text>
</comment>
<dbReference type="PANTHER" id="PTHR43386:SF1">
    <property type="entry name" value="D,D-DIPEPTIDE TRANSPORT SYSTEM PERMEASE PROTEIN DDPC-RELATED"/>
    <property type="match status" value="1"/>
</dbReference>
<gene>
    <name evidence="9" type="ORF">DT065_04625</name>
</gene>
<accession>A0A345BWP5</accession>
<feature type="transmembrane region" description="Helical" evidence="7">
    <location>
        <begin position="111"/>
        <end position="133"/>
    </location>
</feature>
<dbReference type="Proteomes" id="UP000252100">
    <property type="component" value="Chromosome"/>
</dbReference>
<sequence length="279" mass="30410">MSFREIFKRFTKHRVAFISFIFLALLTIVAIFAPLITPYHVEEQNYQNLMASPSLQHWLGTDELGRDVLSRIIMGARAAIQAGLIAILIPLFIGVPLGIISGYFGGIIDEIFMRIVDGIIAIPAILLALGITAALGVNLWNAMIAIGIVFTPQFARLARGQTLQVRSEPYVHAAKISGAGANWTMFKHIIPNIFPPIVVQASFNISYAILVEASLSFLGLGAQSPQISWGGMLEQAYSLMHIAPLLMLFPGLAILCTLLAGNFMGDGLRVAIDPRLKRV</sequence>
<keyword evidence="3" id="KW-1003">Cell membrane</keyword>
<dbReference type="EMBL" id="CP031092">
    <property type="protein sequence ID" value="AXF55376.1"/>
    <property type="molecule type" value="Genomic_DNA"/>
</dbReference>
<comment type="subcellular location">
    <subcellularLocation>
        <location evidence="1 7">Cell membrane</location>
        <topology evidence="1 7">Multi-pass membrane protein</topology>
    </subcellularLocation>
</comment>
<dbReference type="CDD" id="cd06261">
    <property type="entry name" value="TM_PBP2"/>
    <property type="match status" value="1"/>
</dbReference>
<dbReference type="PANTHER" id="PTHR43386">
    <property type="entry name" value="OLIGOPEPTIDE TRANSPORT SYSTEM PERMEASE PROTEIN APPC"/>
    <property type="match status" value="1"/>
</dbReference>
<reference evidence="9 10" key="1">
    <citation type="journal article" date="2018" name="J. Microbiol.">
        <title>Salicibibacter kimchii gen. nov., sp. nov., a moderately halophilic and alkalitolerant bacterium in the family Bacillaceae, isolated from kimchi.</title>
        <authorList>
            <person name="Jang J.Y."/>
            <person name="Oh Y.J."/>
            <person name="Lim S.K."/>
            <person name="Park H.K."/>
            <person name="Lee C."/>
            <person name="Kim J.Y."/>
            <person name="Lee M.A."/>
            <person name="Choi H.J."/>
        </authorList>
    </citation>
    <scope>NUCLEOTIDE SEQUENCE [LARGE SCALE GENOMIC DNA]</scope>
    <source>
        <strain evidence="9 10">NKC1-1</strain>
    </source>
</reference>
<feature type="transmembrane region" description="Helical" evidence="7">
    <location>
        <begin position="193"/>
        <end position="218"/>
    </location>
</feature>
<evidence type="ECO:0000256" key="6">
    <source>
        <dbReference type="ARBA" id="ARBA00023136"/>
    </source>
</evidence>
<evidence type="ECO:0000256" key="7">
    <source>
        <dbReference type="RuleBase" id="RU363032"/>
    </source>
</evidence>
<keyword evidence="6 7" id="KW-0472">Membrane</keyword>
<dbReference type="Pfam" id="PF00528">
    <property type="entry name" value="BPD_transp_1"/>
    <property type="match status" value="1"/>
</dbReference>
<dbReference type="GO" id="GO:0005886">
    <property type="term" value="C:plasma membrane"/>
    <property type="evidence" value="ECO:0007669"/>
    <property type="project" value="UniProtKB-SubCell"/>
</dbReference>
<evidence type="ECO:0000256" key="1">
    <source>
        <dbReference type="ARBA" id="ARBA00004651"/>
    </source>
</evidence>
<dbReference type="Gene3D" id="1.10.3720.10">
    <property type="entry name" value="MetI-like"/>
    <property type="match status" value="1"/>
</dbReference>
<keyword evidence="10" id="KW-1185">Reference proteome</keyword>
<feature type="transmembrane region" description="Helical" evidence="7">
    <location>
        <begin position="15"/>
        <end position="36"/>
    </location>
</feature>
<dbReference type="OrthoDB" id="9797472at2"/>
<dbReference type="InterPro" id="IPR025966">
    <property type="entry name" value="OppC_N"/>
</dbReference>
<evidence type="ECO:0000256" key="3">
    <source>
        <dbReference type="ARBA" id="ARBA00022475"/>
    </source>
</evidence>
<feature type="transmembrane region" description="Helical" evidence="7">
    <location>
        <begin position="238"/>
        <end position="260"/>
    </location>
</feature>
<dbReference type="SUPFAM" id="SSF161098">
    <property type="entry name" value="MetI-like"/>
    <property type="match status" value="1"/>
</dbReference>
<dbReference type="AlphaFoldDB" id="A0A345BWP5"/>
<dbReference type="Pfam" id="PF12911">
    <property type="entry name" value="OppC_N"/>
    <property type="match status" value="1"/>
</dbReference>
<dbReference type="InterPro" id="IPR035906">
    <property type="entry name" value="MetI-like_sf"/>
</dbReference>
<evidence type="ECO:0000256" key="4">
    <source>
        <dbReference type="ARBA" id="ARBA00022692"/>
    </source>
</evidence>
<keyword evidence="2 7" id="KW-0813">Transport</keyword>
<dbReference type="PROSITE" id="PS50928">
    <property type="entry name" value="ABC_TM1"/>
    <property type="match status" value="1"/>
</dbReference>
<dbReference type="InterPro" id="IPR000515">
    <property type="entry name" value="MetI-like"/>
</dbReference>
<organism evidence="9 10">
    <name type="scientific">Salicibibacter kimchii</name>
    <dbReference type="NCBI Taxonomy" id="2099786"/>
    <lineage>
        <taxon>Bacteria</taxon>
        <taxon>Bacillati</taxon>
        <taxon>Bacillota</taxon>
        <taxon>Bacilli</taxon>
        <taxon>Bacillales</taxon>
        <taxon>Bacillaceae</taxon>
        <taxon>Salicibibacter</taxon>
    </lineage>
</organism>
<evidence type="ECO:0000313" key="10">
    <source>
        <dbReference type="Proteomes" id="UP000252100"/>
    </source>
</evidence>
<evidence type="ECO:0000256" key="5">
    <source>
        <dbReference type="ARBA" id="ARBA00022989"/>
    </source>
</evidence>
<evidence type="ECO:0000313" key="9">
    <source>
        <dbReference type="EMBL" id="AXF55376.1"/>
    </source>
</evidence>
<feature type="domain" description="ABC transmembrane type-1" evidence="8">
    <location>
        <begin position="76"/>
        <end position="260"/>
    </location>
</feature>
<proteinExistence type="inferred from homology"/>
<protein>
    <submittedName>
        <fullName evidence="9">ABC transporter permease</fullName>
    </submittedName>
</protein>
<dbReference type="GO" id="GO:0055085">
    <property type="term" value="P:transmembrane transport"/>
    <property type="evidence" value="ECO:0007669"/>
    <property type="project" value="InterPro"/>
</dbReference>
<name>A0A345BWP5_9BACI</name>
<dbReference type="KEGG" id="rue:DT065_04625"/>
<keyword evidence="4 7" id="KW-0812">Transmembrane</keyword>
<dbReference type="InterPro" id="IPR050366">
    <property type="entry name" value="BP-dependent_transpt_permease"/>
</dbReference>
<keyword evidence="5 7" id="KW-1133">Transmembrane helix</keyword>
<evidence type="ECO:0000259" key="8">
    <source>
        <dbReference type="PROSITE" id="PS50928"/>
    </source>
</evidence>
<evidence type="ECO:0000256" key="2">
    <source>
        <dbReference type="ARBA" id="ARBA00022448"/>
    </source>
</evidence>
<dbReference type="RefSeq" id="WP_114371311.1">
    <property type="nucleotide sequence ID" value="NZ_CP031092.1"/>
</dbReference>